<comment type="caution">
    <text evidence="9">The sequence shown here is derived from an EMBL/GenBank/DDBJ whole genome shotgun (WGS) entry which is preliminary data.</text>
</comment>
<comment type="pathway">
    <text evidence="5">Cofactor biosynthesis; nicotinate biosynthesis; nicotinate from nicotinamide: step 1/1.</text>
</comment>
<dbReference type="EC" id="3.5.1.19" evidence="6"/>
<dbReference type="InterPro" id="IPR052347">
    <property type="entry name" value="Isochorismatase_Nicotinamidase"/>
</dbReference>
<dbReference type="PANTHER" id="PTHR11080">
    <property type="entry name" value="PYRAZINAMIDASE/NICOTINAMIDASE"/>
    <property type="match status" value="1"/>
</dbReference>
<keyword evidence="2" id="KW-0662">Pyridine nucleotide biosynthesis</keyword>
<evidence type="ECO:0000313" key="9">
    <source>
        <dbReference type="EMBL" id="TFH94797.1"/>
    </source>
</evidence>
<evidence type="ECO:0000256" key="1">
    <source>
        <dbReference type="ARBA" id="ARBA00006336"/>
    </source>
</evidence>
<dbReference type="Pfam" id="PF00857">
    <property type="entry name" value="Isochorismatase"/>
    <property type="match status" value="1"/>
</dbReference>
<dbReference type="Proteomes" id="UP000297225">
    <property type="component" value="Unassembled WGS sequence"/>
</dbReference>
<keyword evidence="4" id="KW-0378">Hydrolase</keyword>
<evidence type="ECO:0000256" key="3">
    <source>
        <dbReference type="ARBA" id="ARBA00022723"/>
    </source>
</evidence>
<evidence type="ECO:0000256" key="5">
    <source>
        <dbReference type="ARBA" id="ARBA00037900"/>
    </source>
</evidence>
<dbReference type="RefSeq" id="WP_134849383.1">
    <property type="nucleotide sequence ID" value="NZ_CP197400.1"/>
</dbReference>
<evidence type="ECO:0000256" key="7">
    <source>
        <dbReference type="ARBA" id="ARBA00043224"/>
    </source>
</evidence>
<proteinExistence type="inferred from homology"/>
<dbReference type="SUPFAM" id="SSF52499">
    <property type="entry name" value="Isochorismatase-like hydrolases"/>
    <property type="match status" value="1"/>
</dbReference>
<dbReference type="GO" id="GO:0008936">
    <property type="term" value="F:nicotinamidase activity"/>
    <property type="evidence" value="ECO:0007669"/>
    <property type="project" value="UniProtKB-EC"/>
</dbReference>
<dbReference type="Gene3D" id="3.40.50.850">
    <property type="entry name" value="Isochorismatase-like"/>
    <property type="match status" value="1"/>
</dbReference>
<dbReference type="STRING" id="1122973.GCA_000379925_00906"/>
<dbReference type="InterPro" id="IPR000868">
    <property type="entry name" value="Isochorismatase-like_dom"/>
</dbReference>
<sequence length="182" mass="19546">MKVLIIVDPQNDFITGTLPVAGAKEAMDRLATALPKIPAEEIVVTMDAHPIGHCSFEAQGGMWPPHCVKYSVGAALWEPLMEALRVGQGPVHFIEKGVRKELDEYSAFAKGYPTLLDKAKEVFLCGIAGNVCVLYTLNDLVKHGLGQKLTVITDAAPSLDDGTALKDTIKESGVGVITLEDF</sequence>
<dbReference type="GO" id="GO:0019363">
    <property type="term" value="P:pyridine nucleotide biosynthetic process"/>
    <property type="evidence" value="ECO:0007669"/>
    <property type="project" value="UniProtKB-KW"/>
</dbReference>
<dbReference type="InterPro" id="IPR036380">
    <property type="entry name" value="Isochorismatase-like_sf"/>
</dbReference>
<keyword evidence="3" id="KW-0479">Metal-binding</keyword>
<evidence type="ECO:0000313" key="10">
    <source>
        <dbReference type="Proteomes" id="UP000297225"/>
    </source>
</evidence>
<protein>
    <recommendedName>
        <fullName evidence="6">nicotinamidase</fullName>
        <ecNumber evidence="6">3.5.1.19</ecNumber>
    </recommendedName>
    <alternativeName>
        <fullName evidence="7">Nicotinamide deamidase</fullName>
    </alternativeName>
</protein>
<gene>
    <name evidence="9" type="ORF">E4P47_06065</name>
</gene>
<dbReference type="PANTHER" id="PTHR11080:SF2">
    <property type="entry name" value="LD05707P"/>
    <property type="match status" value="1"/>
</dbReference>
<dbReference type="GeneID" id="66797486"/>
<dbReference type="AlphaFoldDB" id="A0A4Y8WNL5"/>
<accession>A0A4Y8WNL5</accession>
<dbReference type="EMBL" id="SPNC01000085">
    <property type="protein sequence ID" value="TFH94797.1"/>
    <property type="molecule type" value="Genomic_DNA"/>
</dbReference>
<evidence type="ECO:0000256" key="6">
    <source>
        <dbReference type="ARBA" id="ARBA00039017"/>
    </source>
</evidence>
<keyword evidence="10" id="KW-1185">Reference proteome</keyword>
<reference evidence="9 10" key="1">
    <citation type="submission" date="2019-03" db="EMBL/GenBank/DDBJ databases">
        <title>Porphyromonas levii Isolated from the Uterus of Dairy Cows.</title>
        <authorList>
            <person name="Francis A.M."/>
        </authorList>
    </citation>
    <scope>NUCLEOTIDE SEQUENCE [LARGE SCALE GENOMIC DNA]</scope>
    <source>
        <strain evidence="9 10">AF5678</strain>
    </source>
</reference>
<organism evidence="9 10">
    <name type="scientific">Porphyromonas levii</name>
    <dbReference type="NCBI Taxonomy" id="28114"/>
    <lineage>
        <taxon>Bacteria</taxon>
        <taxon>Pseudomonadati</taxon>
        <taxon>Bacteroidota</taxon>
        <taxon>Bacteroidia</taxon>
        <taxon>Bacteroidales</taxon>
        <taxon>Porphyromonadaceae</taxon>
        <taxon>Porphyromonas</taxon>
    </lineage>
</organism>
<dbReference type="OrthoDB" id="9791276at2"/>
<evidence type="ECO:0000256" key="2">
    <source>
        <dbReference type="ARBA" id="ARBA00022642"/>
    </source>
</evidence>
<dbReference type="GO" id="GO:0046872">
    <property type="term" value="F:metal ion binding"/>
    <property type="evidence" value="ECO:0007669"/>
    <property type="project" value="UniProtKB-KW"/>
</dbReference>
<comment type="similarity">
    <text evidence="1">Belongs to the isochorismatase family.</text>
</comment>
<feature type="domain" description="Isochorismatase-like" evidence="8">
    <location>
        <begin position="3"/>
        <end position="180"/>
    </location>
</feature>
<name>A0A4Y8WNL5_9PORP</name>
<evidence type="ECO:0000256" key="4">
    <source>
        <dbReference type="ARBA" id="ARBA00022801"/>
    </source>
</evidence>
<evidence type="ECO:0000259" key="8">
    <source>
        <dbReference type="Pfam" id="PF00857"/>
    </source>
</evidence>